<accession>A0A7N0ZZG6</accession>
<feature type="region of interest" description="Disordered" evidence="2">
    <location>
        <begin position="120"/>
        <end position="143"/>
    </location>
</feature>
<protein>
    <submittedName>
        <fullName evidence="3">Uncharacterized protein</fullName>
    </submittedName>
</protein>
<dbReference type="AlphaFoldDB" id="A0A7N0ZZG6"/>
<evidence type="ECO:0000256" key="2">
    <source>
        <dbReference type="SAM" id="MobiDB-lite"/>
    </source>
</evidence>
<organism evidence="3 4">
    <name type="scientific">Kalanchoe fedtschenkoi</name>
    <name type="common">Lavender scallops</name>
    <name type="synonym">South American air plant</name>
    <dbReference type="NCBI Taxonomy" id="63787"/>
    <lineage>
        <taxon>Eukaryota</taxon>
        <taxon>Viridiplantae</taxon>
        <taxon>Streptophyta</taxon>
        <taxon>Embryophyta</taxon>
        <taxon>Tracheophyta</taxon>
        <taxon>Spermatophyta</taxon>
        <taxon>Magnoliopsida</taxon>
        <taxon>eudicotyledons</taxon>
        <taxon>Gunneridae</taxon>
        <taxon>Pentapetalae</taxon>
        <taxon>Saxifragales</taxon>
        <taxon>Crassulaceae</taxon>
        <taxon>Kalanchoe</taxon>
    </lineage>
</organism>
<dbReference type="Gramene" id="Kaladp0058s0644.1.v1.1">
    <property type="protein sequence ID" value="Kaladp0058s0644.1.v1.1"/>
    <property type="gene ID" value="Kaladp0058s0644.v1.1"/>
</dbReference>
<dbReference type="PANTHER" id="PTHR33431">
    <property type="entry name" value="ENABLED-LIKE PROTEIN (DUF1635)"/>
    <property type="match status" value="1"/>
</dbReference>
<dbReference type="Pfam" id="PF07795">
    <property type="entry name" value="DUF1635"/>
    <property type="match status" value="1"/>
</dbReference>
<keyword evidence="4" id="KW-1185">Reference proteome</keyword>
<dbReference type="EnsemblPlants" id="Kaladp0058s0644.1.v1.1">
    <property type="protein sequence ID" value="Kaladp0058s0644.1.v1.1"/>
    <property type="gene ID" value="Kaladp0058s0644.v1.1"/>
</dbReference>
<dbReference type="OMA" id="MEESSHM"/>
<evidence type="ECO:0000313" key="3">
    <source>
        <dbReference type="EnsemblPlants" id="Kaladp0058s0644.1.v1.1"/>
    </source>
</evidence>
<feature type="coiled-coil region" evidence="1">
    <location>
        <begin position="7"/>
        <end position="73"/>
    </location>
</feature>
<proteinExistence type="predicted"/>
<sequence length="337" mass="37114">MGSLGSIWLYQEDAENLKQKLQSTRLELEAARLEVSVAKEQTREKELQLHTLLQMAYQERDEAREQLHNILNKINPAPNLSTAHPQHHLMMIPNINNNNLITSDESNLFLKQQQQLVNPRANSSITESNTLSDPHNNNLNNNNSYLSSSPVDSVFDAVTSPEFSTLNNNNMGESGNNDVGFVNHQTHSTMLDHGSVVIDRLVKGKVLPQKGKLLEAVMEAGPLLQTLMLAGPLPRWRNPPPLQPFKIPQVAAMITGTTSDYPSFGPMRPAWSTGSSCSTPFVEMSCGSSSHMGVNSMLNFGNGGGNADSGRLVSPALMMMNMNMNNQIAVGKRQRLM</sequence>
<name>A0A7N0ZZG6_KALFE</name>
<dbReference type="InterPro" id="IPR012862">
    <property type="entry name" value="DUF1635"/>
</dbReference>
<dbReference type="Proteomes" id="UP000594263">
    <property type="component" value="Unplaced"/>
</dbReference>
<reference evidence="3" key="1">
    <citation type="submission" date="2021-01" db="UniProtKB">
        <authorList>
            <consortium name="EnsemblPlants"/>
        </authorList>
    </citation>
    <scope>IDENTIFICATION</scope>
</reference>
<feature type="compositionally biased region" description="Polar residues" evidence="2">
    <location>
        <begin position="120"/>
        <end position="135"/>
    </location>
</feature>
<evidence type="ECO:0000256" key="1">
    <source>
        <dbReference type="SAM" id="Coils"/>
    </source>
</evidence>
<evidence type="ECO:0000313" key="4">
    <source>
        <dbReference type="Proteomes" id="UP000594263"/>
    </source>
</evidence>
<keyword evidence="1" id="KW-0175">Coiled coil</keyword>
<dbReference type="PANTHER" id="PTHR33431:SF12">
    <property type="entry name" value="HIGH MOBILITY GROUP BOX PROTEIN, PUTATIVE (DUF1635)-RELATED"/>
    <property type="match status" value="1"/>
</dbReference>